<dbReference type="EMBL" id="JBHRZG010000024">
    <property type="protein sequence ID" value="MFC3834913.1"/>
    <property type="molecule type" value="Genomic_DNA"/>
</dbReference>
<dbReference type="PRINTS" id="PR00413">
    <property type="entry name" value="HADHALOGNASE"/>
</dbReference>
<dbReference type="SFLD" id="SFLDS00003">
    <property type="entry name" value="Haloacid_Dehalogenase"/>
    <property type="match status" value="1"/>
</dbReference>
<accession>A0ABV7ZEV5</accession>
<dbReference type="Proteomes" id="UP001595803">
    <property type="component" value="Unassembled WGS sequence"/>
</dbReference>
<dbReference type="InterPro" id="IPR036412">
    <property type="entry name" value="HAD-like_sf"/>
</dbReference>
<gene>
    <name evidence="1" type="ORF">ACFOSB_18800</name>
</gene>
<protein>
    <submittedName>
        <fullName evidence="1">HAD family phosphatase</fullName>
    </submittedName>
</protein>
<dbReference type="NCBIfam" id="TIGR01509">
    <property type="entry name" value="HAD-SF-IA-v3"/>
    <property type="match status" value="1"/>
</dbReference>
<dbReference type="SFLD" id="SFLDG01129">
    <property type="entry name" value="C1.5:_HAD__Beta-PGM__Phosphata"/>
    <property type="match status" value="1"/>
</dbReference>
<evidence type="ECO:0000313" key="1">
    <source>
        <dbReference type="EMBL" id="MFC3834913.1"/>
    </source>
</evidence>
<dbReference type="InterPro" id="IPR023214">
    <property type="entry name" value="HAD_sf"/>
</dbReference>
<name>A0ABV7ZEV5_9DEIO</name>
<dbReference type="Pfam" id="PF00702">
    <property type="entry name" value="Hydrolase"/>
    <property type="match status" value="1"/>
</dbReference>
<dbReference type="InterPro" id="IPR006439">
    <property type="entry name" value="HAD-SF_hydro_IA"/>
</dbReference>
<reference evidence="2" key="1">
    <citation type="journal article" date="2019" name="Int. J. Syst. Evol. Microbiol.">
        <title>The Global Catalogue of Microorganisms (GCM) 10K type strain sequencing project: providing services to taxonomists for standard genome sequencing and annotation.</title>
        <authorList>
            <consortium name="The Broad Institute Genomics Platform"/>
            <consortium name="The Broad Institute Genome Sequencing Center for Infectious Disease"/>
            <person name="Wu L."/>
            <person name="Ma J."/>
        </authorList>
    </citation>
    <scope>NUCLEOTIDE SEQUENCE [LARGE SCALE GENOMIC DNA]</scope>
    <source>
        <strain evidence="2">CCTCC AB 2017081</strain>
    </source>
</reference>
<dbReference type="PANTHER" id="PTHR43611:SF3">
    <property type="entry name" value="FLAVIN MONONUCLEOTIDE HYDROLASE 1, CHLOROPLATIC"/>
    <property type="match status" value="1"/>
</dbReference>
<dbReference type="Gene3D" id="3.40.50.1000">
    <property type="entry name" value="HAD superfamily/HAD-like"/>
    <property type="match status" value="1"/>
</dbReference>
<organism evidence="1 2">
    <name type="scientific">Deinococcus rufus</name>
    <dbReference type="NCBI Taxonomy" id="2136097"/>
    <lineage>
        <taxon>Bacteria</taxon>
        <taxon>Thermotogati</taxon>
        <taxon>Deinococcota</taxon>
        <taxon>Deinococci</taxon>
        <taxon>Deinococcales</taxon>
        <taxon>Deinococcaceae</taxon>
        <taxon>Deinococcus</taxon>
    </lineage>
</organism>
<dbReference type="PANTHER" id="PTHR43611">
    <property type="entry name" value="ALPHA-D-GLUCOSE 1-PHOSPHATE PHOSPHATASE"/>
    <property type="match status" value="1"/>
</dbReference>
<comment type="caution">
    <text evidence="1">The sequence shown here is derived from an EMBL/GenBank/DDBJ whole genome shotgun (WGS) entry which is preliminary data.</text>
</comment>
<proteinExistence type="predicted"/>
<dbReference type="RefSeq" id="WP_322472148.1">
    <property type="nucleotide sequence ID" value="NZ_JBHRZG010000024.1"/>
</dbReference>
<dbReference type="CDD" id="cd02603">
    <property type="entry name" value="HAD_sEH-N_like"/>
    <property type="match status" value="1"/>
</dbReference>
<sequence length="234" mass="25466">MTVLPALRAVLFDRDDTIAYTDRSVYRDAAAWGAAHFGLDPAQLGHTLAALWQESTVTDHERSWWHLRSLEDEQTFWDTYGRELERRLDLPAGAGAEFVARFPYEVYIKAVPGAREVLTALRARGLKVGVLSNTLPSIDRTLEAVGLGDLIDVAVASCTVGAHKPEPAGYLHAAQALGVQVPEVLFIDDKLENVEAARSLGMAAEVIDLTGQRPGALHSLDDVLTLVDARTARA</sequence>
<dbReference type="NCBIfam" id="TIGR01549">
    <property type="entry name" value="HAD-SF-IA-v1"/>
    <property type="match status" value="1"/>
</dbReference>
<evidence type="ECO:0000313" key="2">
    <source>
        <dbReference type="Proteomes" id="UP001595803"/>
    </source>
</evidence>
<dbReference type="SUPFAM" id="SSF56784">
    <property type="entry name" value="HAD-like"/>
    <property type="match status" value="1"/>
</dbReference>
<keyword evidence="2" id="KW-1185">Reference proteome</keyword>